<evidence type="ECO:0000313" key="6">
    <source>
        <dbReference type="EMBL" id="HET98510.1"/>
    </source>
</evidence>
<dbReference type="InterPro" id="IPR051310">
    <property type="entry name" value="MCP_chemotaxis"/>
</dbReference>
<sequence length="539" mass="57152">MKLSLRMKVMIIPLTLVVAAITLLIGVSLWVVNGLWQKEIETLTLTQVALNEKSIQNLEKRALSLGLLAAGYPGVQEAYELAHGGDEAQGRMVLRRSFDLLQRDAQRLLGGTLETQIHFHLPPAKSFLRTWRRAGERDGGDDLAAFRHTILKASRDQAVVSGVEVGDQGFAMRGIVPIVNQNGRFLGTVEGIFSLQSMVDTALSGTGDNVAIYLLARDLDLARAAKAANPPLTGDMARVFTTAAAETDPFIDSEFIQAAQKGVTTAQVEGRLLIAQPVFDYADEMKGVLVFVRDVHDQIALIKALRWGLALGGGALLAALGGLLYYFSSSIVCNISRLVRGLDDESLQISSSADQVASSGQELAEGASEQAASLEETSASLEEIAAMTKQNADNAGQADALMREVSAIVNRAGESMAALTSAMQTINRSSEETSKIVKTIDEIAFQTNLLALNAAVEAARAGEAGAGFAVVADEVRNLAMRAAEASKNTATMIDDTVKRVQEGSQLVGETNDAFAEVSTSTGKASSLVGEIAVASSEQA</sequence>
<dbReference type="Gene3D" id="1.10.287.950">
    <property type="entry name" value="Methyl-accepting chemotaxis protein"/>
    <property type="match status" value="1"/>
</dbReference>
<dbReference type="Pfam" id="PF00015">
    <property type="entry name" value="MCPsignal"/>
    <property type="match status" value="1"/>
</dbReference>
<evidence type="ECO:0000259" key="5">
    <source>
        <dbReference type="PROSITE" id="PS50111"/>
    </source>
</evidence>
<protein>
    <submittedName>
        <fullName evidence="6">Methyl-accepting chemotaxis protein</fullName>
    </submittedName>
</protein>
<evidence type="ECO:0000256" key="4">
    <source>
        <dbReference type="SAM" id="Phobius"/>
    </source>
</evidence>
<dbReference type="GO" id="GO:0006935">
    <property type="term" value="P:chemotaxis"/>
    <property type="evidence" value="ECO:0007669"/>
    <property type="project" value="TreeGrafter"/>
</dbReference>
<proteinExistence type="inferred from homology"/>
<feature type="domain" description="Methyl-accepting transducer" evidence="5">
    <location>
        <begin position="345"/>
        <end position="539"/>
    </location>
</feature>
<dbReference type="SMART" id="SM00283">
    <property type="entry name" value="MA"/>
    <property type="match status" value="1"/>
</dbReference>
<dbReference type="PANTHER" id="PTHR43531">
    <property type="entry name" value="PROTEIN ICFG"/>
    <property type="match status" value="1"/>
</dbReference>
<keyword evidence="4" id="KW-0472">Membrane</keyword>
<dbReference type="GO" id="GO:0007165">
    <property type="term" value="P:signal transduction"/>
    <property type="evidence" value="ECO:0007669"/>
    <property type="project" value="UniProtKB-KW"/>
</dbReference>
<gene>
    <name evidence="6" type="ORF">ENN98_07475</name>
</gene>
<feature type="transmembrane region" description="Helical" evidence="4">
    <location>
        <begin position="307"/>
        <end position="327"/>
    </location>
</feature>
<dbReference type="InterPro" id="IPR029151">
    <property type="entry name" value="Sensor-like_sf"/>
</dbReference>
<dbReference type="InterPro" id="IPR029150">
    <property type="entry name" value="dCache_3"/>
</dbReference>
<feature type="non-terminal residue" evidence="6">
    <location>
        <position position="539"/>
    </location>
</feature>
<comment type="caution">
    <text evidence="6">The sequence shown here is derived from an EMBL/GenBank/DDBJ whole genome shotgun (WGS) entry which is preliminary data.</text>
</comment>
<comment type="similarity">
    <text evidence="2">Belongs to the methyl-accepting chemotaxis (MCP) protein family.</text>
</comment>
<keyword evidence="4" id="KW-1133">Transmembrane helix</keyword>
<dbReference type="Proteomes" id="UP000885986">
    <property type="component" value="Unassembled WGS sequence"/>
</dbReference>
<dbReference type="PANTHER" id="PTHR43531:SF14">
    <property type="entry name" value="METHYL-ACCEPTING CHEMOTAXIS PROTEIN I-RELATED"/>
    <property type="match status" value="1"/>
</dbReference>
<dbReference type="SUPFAM" id="SSF58104">
    <property type="entry name" value="Methyl-accepting chemotaxis protein (MCP) signaling domain"/>
    <property type="match status" value="1"/>
</dbReference>
<dbReference type="EMBL" id="DSDS01000166">
    <property type="protein sequence ID" value="HET98510.1"/>
    <property type="molecule type" value="Genomic_DNA"/>
</dbReference>
<accession>A0A7C2XHQ1</accession>
<reference evidence="6" key="1">
    <citation type="journal article" date="2020" name="mSystems">
        <title>Genome- and Community-Level Interaction Insights into Carbon Utilization and Element Cycling Functions of Hydrothermarchaeota in Hydrothermal Sediment.</title>
        <authorList>
            <person name="Zhou Z."/>
            <person name="Liu Y."/>
            <person name="Xu W."/>
            <person name="Pan J."/>
            <person name="Luo Z.H."/>
            <person name="Li M."/>
        </authorList>
    </citation>
    <scope>NUCLEOTIDE SEQUENCE [LARGE SCALE GENOMIC DNA]</scope>
    <source>
        <strain evidence="6">SpSt-1224</strain>
    </source>
</reference>
<evidence type="ECO:0000256" key="1">
    <source>
        <dbReference type="ARBA" id="ARBA00022481"/>
    </source>
</evidence>
<dbReference type="GO" id="GO:0004888">
    <property type="term" value="F:transmembrane signaling receptor activity"/>
    <property type="evidence" value="ECO:0007669"/>
    <property type="project" value="TreeGrafter"/>
</dbReference>
<organism evidence="6">
    <name type="scientific">Desulfurivibrio alkaliphilus</name>
    <dbReference type="NCBI Taxonomy" id="427923"/>
    <lineage>
        <taxon>Bacteria</taxon>
        <taxon>Pseudomonadati</taxon>
        <taxon>Thermodesulfobacteriota</taxon>
        <taxon>Desulfobulbia</taxon>
        <taxon>Desulfobulbales</taxon>
        <taxon>Desulfobulbaceae</taxon>
        <taxon>Desulfurivibrio</taxon>
    </lineage>
</organism>
<keyword evidence="1" id="KW-0488">Methylation</keyword>
<evidence type="ECO:0000256" key="3">
    <source>
        <dbReference type="PROSITE-ProRule" id="PRU00284"/>
    </source>
</evidence>
<keyword evidence="4" id="KW-0812">Transmembrane</keyword>
<dbReference type="Pfam" id="PF14827">
    <property type="entry name" value="dCache_3"/>
    <property type="match status" value="1"/>
</dbReference>
<dbReference type="GO" id="GO:0005886">
    <property type="term" value="C:plasma membrane"/>
    <property type="evidence" value="ECO:0007669"/>
    <property type="project" value="TreeGrafter"/>
</dbReference>
<evidence type="ECO:0000256" key="2">
    <source>
        <dbReference type="ARBA" id="ARBA00029447"/>
    </source>
</evidence>
<dbReference type="AlphaFoldDB" id="A0A7C2XHQ1"/>
<dbReference type="PROSITE" id="PS50111">
    <property type="entry name" value="CHEMOTAXIS_TRANSDUC_2"/>
    <property type="match status" value="1"/>
</dbReference>
<keyword evidence="3" id="KW-0807">Transducer</keyword>
<dbReference type="SUPFAM" id="SSF103190">
    <property type="entry name" value="Sensory domain-like"/>
    <property type="match status" value="1"/>
</dbReference>
<name>A0A7C2XHQ1_9BACT</name>
<dbReference type="InterPro" id="IPR004089">
    <property type="entry name" value="MCPsignal_dom"/>
</dbReference>